<evidence type="ECO:0000256" key="1">
    <source>
        <dbReference type="SAM" id="Phobius"/>
    </source>
</evidence>
<keyword evidence="1" id="KW-1133">Transmembrane helix</keyword>
<keyword evidence="3" id="KW-1185">Reference proteome</keyword>
<sequence length="212" mass="22734">MWSNRPSSIRGAFLIAGTIRPNYNQWRTTISTLSLGDGGWVQIGNFCLFGASTLCIAIALKRLMRNGPGSRWGPHLLIIIGVGLILAGPFVTDPILGYPPTLPSNGSPSLHGTVHNIASLIVFIALPALSFVMARRFARDSAQGWAVYSIASGILIIVLVVWFFAAVGAATRHPDGGGVPPGLLERLFSIAGCCWLSLIAFRLLKQERLEGK</sequence>
<feature type="transmembrane region" description="Helical" evidence="1">
    <location>
        <begin position="187"/>
        <end position="204"/>
    </location>
</feature>
<dbReference type="Pfam" id="PF06197">
    <property type="entry name" value="DUF998"/>
    <property type="match status" value="1"/>
</dbReference>
<feature type="transmembrane region" description="Helical" evidence="1">
    <location>
        <begin position="40"/>
        <end position="60"/>
    </location>
</feature>
<feature type="transmembrane region" description="Helical" evidence="1">
    <location>
        <begin position="145"/>
        <end position="167"/>
    </location>
</feature>
<gene>
    <name evidence="2" type="ORF">HDF16_005148</name>
</gene>
<dbReference type="InterPro" id="IPR009339">
    <property type="entry name" value="DUF998"/>
</dbReference>
<reference evidence="2 3" key="1">
    <citation type="submission" date="2020-08" db="EMBL/GenBank/DDBJ databases">
        <title>Genomic Encyclopedia of Type Strains, Phase IV (KMG-V): Genome sequencing to study the core and pangenomes of soil and plant-associated prokaryotes.</title>
        <authorList>
            <person name="Whitman W."/>
        </authorList>
    </citation>
    <scope>NUCLEOTIDE SEQUENCE [LARGE SCALE GENOMIC DNA]</scope>
    <source>
        <strain evidence="2 3">M8UP14</strain>
    </source>
</reference>
<keyword evidence="1" id="KW-0812">Transmembrane</keyword>
<feature type="transmembrane region" description="Helical" evidence="1">
    <location>
        <begin position="72"/>
        <end position="92"/>
    </location>
</feature>
<feature type="transmembrane region" description="Helical" evidence="1">
    <location>
        <begin position="112"/>
        <end position="133"/>
    </location>
</feature>
<accession>A0A7W7ZIA1</accession>
<proteinExistence type="predicted"/>
<protein>
    <submittedName>
        <fullName evidence="2">Putative membrane protein</fullName>
    </submittedName>
</protein>
<evidence type="ECO:0000313" key="3">
    <source>
        <dbReference type="Proteomes" id="UP000540989"/>
    </source>
</evidence>
<dbReference type="EMBL" id="JACHIP010000013">
    <property type="protein sequence ID" value="MBB5060412.1"/>
    <property type="molecule type" value="Genomic_DNA"/>
</dbReference>
<name>A0A7W7ZIA1_9BACT</name>
<organism evidence="2 3">
    <name type="scientific">Granulicella aggregans</name>
    <dbReference type="NCBI Taxonomy" id="474949"/>
    <lineage>
        <taxon>Bacteria</taxon>
        <taxon>Pseudomonadati</taxon>
        <taxon>Acidobacteriota</taxon>
        <taxon>Terriglobia</taxon>
        <taxon>Terriglobales</taxon>
        <taxon>Acidobacteriaceae</taxon>
        <taxon>Granulicella</taxon>
    </lineage>
</organism>
<evidence type="ECO:0000313" key="2">
    <source>
        <dbReference type="EMBL" id="MBB5060412.1"/>
    </source>
</evidence>
<keyword evidence="1" id="KW-0472">Membrane</keyword>
<dbReference type="AlphaFoldDB" id="A0A7W7ZIA1"/>
<dbReference type="Proteomes" id="UP000540989">
    <property type="component" value="Unassembled WGS sequence"/>
</dbReference>
<dbReference type="RefSeq" id="WP_184222702.1">
    <property type="nucleotide sequence ID" value="NZ_JACHIP010000013.1"/>
</dbReference>
<comment type="caution">
    <text evidence="2">The sequence shown here is derived from an EMBL/GenBank/DDBJ whole genome shotgun (WGS) entry which is preliminary data.</text>
</comment>